<dbReference type="PANTHER" id="PTHR39428">
    <property type="entry name" value="F420H(2)-DEPENDENT QUINONE REDUCTASE RV1261C"/>
    <property type="match status" value="1"/>
</dbReference>
<gene>
    <name evidence="3" type="ORF">NNL39_01800</name>
</gene>
<dbReference type="SUPFAM" id="SSF50475">
    <property type="entry name" value="FMN-binding split barrel"/>
    <property type="match status" value="1"/>
</dbReference>
<comment type="similarity">
    <text evidence="1">Belongs to the F420H(2)-dependent quinone reductase family.</text>
</comment>
<dbReference type="EMBL" id="CP101497">
    <property type="protein sequence ID" value="UTT62870.1"/>
    <property type="molecule type" value="Genomic_DNA"/>
</dbReference>
<organism evidence="3 4">
    <name type="scientific">Microcella humidisoli</name>
    <dbReference type="NCBI Taxonomy" id="2963406"/>
    <lineage>
        <taxon>Bacteria</taxon>
        <taxon>Bacillati</taxon>
        <taxon>Actinomycetota</taxon>
        <taxon>Actinomycetes</taxon>
        <taxon>Micrococcales</taxon>
        <taxon>Microbacteriaceae</taxon>
        <taxon>Microcella</taxon>
    </lineage>
</organism>
<dbReference type="Pfam" id="PF04075">
    <property type="entry name" value="F420H2_quin_red"/>
    <property type="match status" value="1"/>
</dbReference>
<evidence type="ECO:0000313" key="3">
    <source>
        <dbReference type="EMBL" id="UTT62870.1"/>
    </source>
</evidence>
<protein>
    <submittedName>
        <fullName evidence="3">Nitroreductase/quinone reductase family protein</fullName>
    </submittedName>
</protein>
<dbReference type="PANTHER" id="PTHR39428:SF1">
    <property type="entry name" value="F420H(2)-DEPENDENT QUINONE REDUCTASE RV1261C"/>
    <property type="match status" value="1"/>
</dbReference>
<dbReference type="Gene3D" id="2.30.110.10">
    <property type="entry name" value="Electron Transport, Fmn-binding Protein, Chain A"/>
    <property type="match status" value="1"/>
</dbReference>
<accession>A0ABY5FYC9</accession>
<dbReference type="Proteomes" id="UP001060039">
    <property type="component" value="Chromosome"/>
</dbReference>
<name>A0ABY5FYC9_9MICO</name>
<comment type="catalytic activity">
    <reaction evidence="2">
        <text>oxidized coenzyme F420-(gamma-L-Glu)(n) + a quinol + H(+) = reduced coenzyme F420-(gamma-L-Glu)(n) + a quinone</text>
        <dbReference type="Rhea" id="RHEA:39663"/>
        <dbReference type="Rhea" id="RHEA-COMP:12939"/>
        <dbReference type="Rhea" id="RHEA-COMP:14378"/>
        <dbReference type="ChEBI" id="CHEBI:15378"/>
        <dbReference type="ChEBI" id="CHEBI:24646"/>
        <dbReference type="ChEBI" id="CHEBI:132124"/>
        <dbReference type="ChEBI" id="CHEBI:133980"/>
        <dbReference type="ChEBI" id="CHEBI:139511"/>
    </reaction>
</comment>
<dbReference type="NCBIfam" id="TIGR00026">
    <property type="entry name" value="hi_GC_TIGR00026"/>
    <property type="match status" value="1"/>
</dbReference>
<dbReference type="InterPro" id="IPR004378">
    <property type="entry name" value="F420H2_quin_Rdtase"/>
</dbReference>
<evidence type="ECO:0000256" key="1">
    <source>
        <dbReference type="ARBA" id="ARBA00008710"/>
    </source>
</evidence>
<reference evidence="3" key="1">
    <citation type="submission" date="2022-07" db="EMBL/GenBank/DDBJ databases">
        <title>Taxonomic analysis of Microcella humidisoli nov. sp., isolated from riverside soil.</title>
        <authorList>
            <person name="Molina K.M."/>
            <person name="Kim S.B."/>
        </authorList>
    </citation>
    <scope>NUCLEOTIDE SEQUENCE</scope>
    <source>
        <strain evidence="3">MMS21-STM10</strain>
    </source>
</reference>
<evidence type="ECO:0000256" key="2">
    <source>
        <dbReference type="ARBA" id="ARBA00049106"/>
    </source>
</evidence>
<dbReference type="RefSeq" id="WP_255160002.1">
    <property type="nucleotide sequence ID" value="NZ_CP101497.1"/>
</dbReference>
<proteinExistence type="inferred from homology"/>
<dbReference type="InterPro" id="IPR012349">
    <property type="entry name" value="Split_barrel_FMN-bd"/>
</dbReference>
<sequence length="172" mass="19144">MSDLVPLPTADPIVRGVRIVVSAITRTSAWRWAAHRVMPPIEHALASATGGRMQVSSLFVPSLILTTTGAKSGLPRDTVLMYTADGHGRAIVAGTNWAAATHPAWTYNLLAHPEAEITVRGRRYAVRASTIEGDARDRVWRHLESQWPEYRAYERDSGRTVRLFRLHLLRAL</sequence>
<keyword evidence="4" id="KW-1185">Reference proteome</keyword>
<evidence type="ECO:0000313" key="4">
    <source>
        <dbReference type="Proteomes" id="UP001060039"/>
    </source>
</evidence>